<protein>
    <submittedName>
        <fullName evidence="1">Uncharacterized protein</fullName>
    </submittedName>
</protein>
<comment type="caution">
    <text evidence="1">The sequence shown here is derived from an EMBL/GenBank/DDBJ whole genome shotgun (WGS) entry which is preliminary data.</text>
</comment>
<dbReference type="RefSeq" id="WP_196273111.1">
    <property type="nucleotide sequence ID" value="NZ_JADQDO010000010.1"/>
</dbReference>
<gene>
    <name evidence="1" type="ORF">I2H38_17225</name>
</gene>
<dbReference type="AlphaFoldDB" id="A0A931FQX0"/>
<evidence type="ECO:0000313" key="2">
    <source>
        <dbReference type="Proteomes" id="UP000599312"/>
    </source>
</evidence>
<reference evidence="1" key="1">
    <citation type="submission" date="2020-11" db="EMBL/GenBank/DDBJ databases">
        <authorList>
            <person name="Kim M.K."/>
        </authorList>
    </citation>
    <scope>NUCLEOTIDE SEQUENCE</scope>
    <source>
        <strain evidence="1">BT350</strain>
    </source>
</reference>
<dbReference type="EMBL" id="JADQDO010000010">
    <property type="protein sequence ID" value="MBF9235117.1"/>
    <property type="molecule type" value="Genomic_DNA"/>
</dbReference>
<dbReference type="InterPro" id="IPR049812">
    <property type="entry name" value="DpdG-like"/>
</dbReference>
<name>A0A931FQX0_9HYPH</name>
<keyword evidence="2" id="KW-1185">Reference proteome</keyword>
<evidence type="ECO:0000313" key="1">
    <source>
        <dbReference type="EMBL" id="MBF9235117.1"/>
    </source>
</evidence>
<dbReference type="Proteomes" id="UP000599312">
    <property type="component" value="Unassembled WGS sequence"/>
</dbReference>
<proteinExistence type="predicted"/>
<sequence length="283" mass="30868">MVGATPNRLSALYCHLAEEGEEGQERTRLTSLVGPTSLARSEEAGEDNAFTDCLAVGSDLGLFVVDGDIIRLMSPPMGDKGDAFRAELAARLVDHVASATTPEGAVAGAIAWMLCQDPRAPLKWTGSASVMLRKQQFRPEVTADFGMTNDSRFQQAVYWARALGFVTRTNLGEELVIPDPTCAIEHRLDKLLPHGTEKLLSSFLAELADCCPVFEGGSVRTQVEDLLRPELRRESGNVSASTTLALHRLKQRGVIDLRRLDDGRVLFVEGLLDDGRVSHIRRG</sequence>
<organism evidence="1 2">
    <name type="scientific">Microvirga alba</name>
    <dbReference type="NCBI Taxonomy" id="2791025"/>
    <lineage>
        <taxon>Bacteria</taxon>
        <taxon>Pseudomonadati</taxon>
        <taxon>Pseudomonadota</taxon>
        <taxon>Alphaproteobacteria</taxon>
        <taxon>Hyphomicrobiales</taxon>
        <taxon>Methylobacteriaceae</taxon>
        <taxon>Microvirga</taxon>
    </lineage>
</organism>
<accession>A0A931FQX0</accession>
<dbReference type="NCBIfam" id="NF041064">
    <property type="entry name" value="DpdG"/>
    <property type="match status" value="1"/>
</dbReference>